<dbReference type="OrthoDB" id="3944701at2759"/>
<sequence length="160" mass="17399">MDGLGGAEAAIAAHKRTIGHSEALLDCAACPPSASVTMLVIMVAEKLIGAIQHISTLLLTHTAVATECGGSEEKQTLKAEVRERGVALGAYTVDAPDEWAWILQVLCYVQLRRLDNLLTRALWRAEEAREPLQVQIAEQQETRLRAALRTFQRATLGLVS</sequence>
<dbReference type="HOGENOM" id="CLU_1652498_0_0_1"/>
<gene>
    <name evidence="1" type="ORF">MPH_10167</name>
</gene>
<dbReference type="STRING" id="1126212.K2RR68"/>
<dbReference type="InParanoid" id="K2RR68"/>
<accession>K2RR68</accession>
<evidence type="ECO:0000313" key="1">
    <source>
        <dbReference type="EMBL" id="EKG12699.1"/>
    </source>
</evidence>
<comment type="caution">
    <text evidence="1">The sequence shown here is derived from an EMBL/GenBank/DDBJ whole genome shotgun (WGS) entry which is preliminary data.</text>
</comment>
<dbReference type="VEuPathDB" id="FungiDB:MPH_10167"/>
<name>K2RR68_MACPH</name>
<organism evidence="1 2">
    <name type="scientific">Macrophomina phaseolina (strain MS6)</name>
    <name type="common">Charcoal rot fungus</name>
    <dbReference type="NCBI Taxonomy" id="1126212"/>
    <lineage>
        <taxon>Eukaryota</taxon>
        <taxon>Fungi</taxon>
        <taxon>Dikarya</taxon>
        <taxon>Ascomycota</taxon>
        <taxon>Pezizomycotina</taxon>
        <taxon>Dothideomycetes</taxon>
        <taxon>Dothideomycetes incertae sedis</taxon>
        <taxon>Botryosphaeriales</taxon>
        <taxon>Botryosphaeriaceae</taxon>
        <taxon>Macrophomina</taxon>
    </lineage>
</organism>
<dbReference type="eggNOG" id="ENOG502SS23">
    <property type="taxonomic scope" value="Eukaryota"/>
</dbReference>
<protein>
    <submittedName>
        <fullName evidence="1">Uncharacterized protein</fullName>
    </submittedName>
</protein>
<dbReference type="Proteomes" id="UP000007129">
    <property type="component" value="Unassembled WGS sequence"/>
</dbReference>
<proteinExistence type="predicted"/>
<dbReference type="AlphaFoldDB" id="K2RR68"/>
<reference evidence="1 2" key="1">
    <citation type="journal article" date="2012" name="BMC Genomics">
        <title>Tools to kill: Genome of one of the most destructive plant pathogenic fungi Macrophomina phaseolina.</title>
        <authorList>
            <person name="Islam M.S."/>
            <person name="Haque M.S."/>
            <person name="Islam M.M."/>
            <person name="Emdad E.M."/>
            <person name="Halim A."/>
            <person name="Hossen Q.M.M."/>
            <person name="Hossain M.Z."/>
            <person name="Ahmed B."/>
            <person name="Rahim S."/>
            <person name="Rahman M.S."/>
            <person name="Alam M.M."/>
            <person name="Hou S."/>
            <person name="Wan X."/>
            <person name="Saito J.A."/>
            <person name="Alam M."/>
        </authorList>
    </citation>
    <scope>NUCLEOTIDE SEQUENCE [LARGE SCALE GENOMIC DNA]</scope>
    <source>
        <strain evidence="1 2">MS6</strain>
    </source>
</reference>
<evidence type="ECO:0000313" key="2">
    <source>
        <dbReference type="Proteomes" id="UP000007129"/>
    </source>
</evidence>
<dbReference type="EMBL" id="AHHD01000440">
    <property type="protein sequence ID" value="EKG12699.1"/>
    <property type="molecule type" value="Genomic_DNA"/>
</dbReference>